<dbReference type="SUPFAM" id="SSF47571">
    <property type="entry name" value="Cloroperoxidase"/>
    <property type="match status" value="1"/>
</dbReference>
<feature type="non-terminal residue" evidence="10">
    <location>
        <position position="1"/>
    </location>
</feature>
<evidence type="ECO:0000313" key="11">
    <source>
        <dbReference type="Proteomes" id="UP000054279"/>
    </source>
</evidence>
<evidence type="ECO:0000256" key="1">
    <source>
        <dbReference type="ARBA" id="ARBA00001970"/>
    </source>
</evidence>
<dbReference type="InterPro" id="IPR036851">
    <property type="entry name" value="Chloroperoxidase-like_sf"/>
</dbReference>
<protein>
    <recommendedName>
        <fullName evidence="9">Heme haloperoxidase family profile domain-containing protein</fullName>
    </recommendedName>
</protein>
<keyword evidence="6" id="KW-0408">Iron</keyword>
<comment type="cofactor">
    <cofactor evidence="1">
        <name>heme b</name>
        <dbReference type="ChEBI" id="CHEBI:60344"/>
    </cofactor>
</comment>
<dbReference type="EMBL" id="KN837241">
    <property type="protein sequence ID" value="KIJ31529.1"/>
    <property type="molecule type" value="Genomic_DNA"/>
</dbReference>
<keyword evidence="11" id="KW-1185">Reference proteome</keyword>
<accession>A0A0C9UAF9</accession>
<evidence type="ECO:0000256" key="3">
    <source>
        <dbReference type="ARBA" id="ARBA00022617"/>
    </source>
</evidence>
<dbReference type="GO" id="GO:0046872">
    <property type="term" value="F:metal ion binding"/>
    <property type="evidence" value="ECO:0007669"/>
    <property type="project" value="UniProtKB-KW"/>
</dbReference>
<dbReference type="GO" id="GO:0004601">
    <property type="term" value="F:peroxidase activity"/>
    <property type="evidence" value="ECO:0007669"/>
    <property type="project" value="UniProtKB-KW"/>
</dbReference>
<evidence type="ECO:0000259" key="9">
    <source>
        <dbReference type="PROSITE" id="PS51405"/>
    </source>
</evidence>
<keyword evidence="3" id="KW-0349">Heme</keyword>
<dbReference type="Gene3D" id="1.10.489.10">
    <property type="entry name" value="Chloroperoxidase-like"/>
    <property type="match status" value="1"/>
</dbReference>
<dbReference type="PANTHER" id="PTHR33577:SF16">
    <property type="entry name" value="HEME HALOPEROXIDASE FAMILY PROFILE DOMAIN-CONTAINING PROTEIN"/>
    <property type="match status" value="1"/>
</dbReference>
<organism evidence="10 11">
    <name type="scientific">Sphaerobolus stellatus (strain SS14)</name>
    <dbReference type="NCBI Taxonomy" id="990650"/>
    <lineage>
        <taxon>Eukaryota</taxon>
        <taxon>Fungi</taxon>
        <taxon>Dikarya</taxon>
        <taxon>Basidiomycota</taxon>
        <taxon>Agaricomycotina</taxon>
        <taxon>Agaricomycetes</taxon>
        <taxon>Phallomycetidae</taxon>
        <taxon>Geastrales</taxon>
        <taxon>Sphaerobolaceae</taxon>
        <taxon>Sphaerobolus</taxon>
    </lineage>
</organism>
<dbReference type="AlphaFoldDB" id="A0A0C9UAF9"/>
<reference evidence="10 11" key="1">
    <citation type="submission" date="2014-06" db="EMBL/GenBank/DDBJ databases">
        <title>Evolutionary Origins and Diversification of the Mycorrhizal Mutualists.</title>
        <authorList>
            <consortium name="DOE Joint Genome Institute"/>
            <consortium name="Mycorrhizal Genomics Consortium"/>
            <person name="Kohler A."/>
            <person name="Kuo A."/>
            <person name="Nagy L.G."/>
            <person name="Floudas D."/>
            <person name="Copeland A."/>
            <person name="Barry K.W."/>
            <person name="Cichocki N."/>
            <person name="Veneault-Fourrey C."/>
            <person name="LaButti K."/>
            <person name="Lindquist E.A."/>
            <person name="Lipzen A."/>
            <person name="Lundell T."/>
            <person name="Morin E."/>
            <person name="Murat C."/>
            <person name="Riley R."/>
            <person name="Ohm R."/>
            <person name="Sun H."/>
            <person name="Tunlid A."/>
            <person name="Henrissat B."/>
            <person name="Grigoriev I.V."/>
            <person name="Hibbett D.S."/>
            <person name="Martin F."/>
        </authorList>
    </citation>
    <scope>NUCLEOTIDE SEQUENCE [LARGE SCALE GENOMIC DNA]</scope>
    <source>
        <strain evidence="10 11">SS14</strain>
    </source>
</reference>
<dbReference type="Pfam" id="PF01328">
    <property type="entry name" value="Peroxidase_2"/>
    <property type="match status" value="1"/>
</dbReference>
<feature type="domain" description="Heme haloperoxidase family profile" evidence="9">
    <location>
        <begin position="9"/>
        <end position="118"/>
    </location>
</feature>
<dbReference type="OrthoDB" id="2542103at2759"/>
<proteinExistence type="inferred from homology"/>
<dbReference type="Proteomes" id="UP000054279">
    <property type="component" value="Unassembled WGS sequence"/>
</dbReference>
<sequence length="118" mass="12454">MTPKLVNDKAHPWMPLREGDQRGPCPGLNTLASHGYLPRNGIATPAQIVTAVQEGFNMPNDIAVFAAYSAFLVDRNPITNLMSIGGKTALTGPDLPKPAIGGGLDTHAVFEGDASMTR</sequence>
<evidence type="ECO:0000256" key="2">
    <source>
        <dbReference type="ARBA" id="ARBA00022559"/>
    </source>
</evidence>
<dbReference type="HOGENOM" id="CLU_029871_1_0_1"/>
<keyword evidence="5" id="KW-0560">Oxidoreductase</keyword>
<evidence type="ECO:0000256" key="6">
    <source>
        <dbReference type="ARBA" id="ARBA00023004"/>
    </source>
</evidence>
<evidence type="ECO:0000256" key="7">
    <source>
        <dbReference type="ARBA" id="ARBA00025795"/>
    </source>
</evidence>
<evidence type="ECO:0000256" key="4">
    <source>
        <dbReference type="ARBA" id="ARBA00022723"/>
    </source>
</evidence>
<dbReference type="PROSITE" id="PS51405">
    <property type="entry name" value="HEME_HALOPEROXIDASE"/>
    <property type="match status" value="1"/>
</dbReference>
<evidence type="ECO:0000313" key="10">
    <source>
        <dbReference type="EMBL" id="KIJ31529.1"/>
    </source>
</evidence>
<feature type="region of interest" description="Disordered" evidence="8">
    <location>
        <begin position="1"/>
        <end position="21"/>
    </location>
</feature>
<gene>
    <name evidence="10" type="ORF">M422DRAFT_185801</name>
</gene>
<dbReference type="InterPro" id="IPR000028">
    <property type="entry name" value="Chloroperoxidase"/>
</dbReference>
<evidence type="ECO:0000256" key="5">
    <source>
        <dbReference type="ARBA" id="ARBA00023002"/>
    </source>
</evidence>
<comment type="similarity">
    <text evidence="7">Belongs to the chloroperoxidase family.</text>
</comment>
<keyword evidence="4" id="KW-0479">Metal-binding</keyword>
<evidence type="ECO:0000256" key="8">
    <source>
        <dbReference type="SAM" id="MobiDB-lite"/>
    </source>
</evidence>
<name>A0A0C9UAF9_SPHS4</name>
<keyword evidence="2" id="KW-0575">Peroxidase</keyword>
<dbReference type="PANTHER" id="PTHR33577">
    <property type="entry name" value="STERIGMATOCYSTIN BIOSYNTHESIS PEROXIDASE STCC-RELATED"/>
    <property type="match status" value="1"/>
</dbReference>